<dbReference type="AlphaFoldDB" id="A0A8X6W351"/>
<keyword evidence="2" id="KW-1185">Reference proteome</keyword>
<name>A0A8X6W351_TRICX</name>
<evidence type="ECO:0000313" key="1">
    <source>
        <dbReference type="EMBL" id="GFY26921.1"/>
    </source>
</evidence>
<evidence type="ECO:0000313" key="2">
    <source>
        <dbReference type="Proteomes" id="UP000887159"/>
    </source>
</evidence>
<reference evidence="1" key="1">
    <citation type="submission" date="2020-08" db="EMBL/GenBank/DDBJ databases">
        <title>Multicomponent nature underlies the extraordinary mechanical properties of spider dragline silk.</title>
        <authorList>
            <person name="Kono N."/>
            <person name="Nakamura H."/>
            <person name="Mori M."/>
            <person name="Yoshida Y."/>
            <person name="Ohtoshi R."/>
            <person name="Malay A.D."/>
            <person name="Moran D.A.P."/>
            <person name="Tomita M."/>
            <person name="Numata K."/>
            <person name="Arakawa K."/>
        </authorList>
    </citation>
    <scope>NUCLEOTIDE SEQUENCE</scope>
</reference>
<organism evidence="1 2">
    <name type="scientific">Trichonephila clavipes</name>
    <name type="common">Golden silk orbweaver</name>
    <name type="synonym">Nephila clavipes</name>
    <dbReference type="NCBI Taxonomy" id="2585209"/>
    <lineage>
        <taxon>Eukaryota</taxon>
        <taxon>Metazoa</taxon>
        <taxon>Ecdysozoa</taxon>
        <taxon>Arthropoda</taxon>
        <taxon>Chelicerata</taxon>
        <taxon>Arachnida</taxon>
        <taxon>Araneae</taxon>
        <taxon>Araneomorphae</taxon>
        <taxon>Entelegynae</taxon>
        <taxon>Araneoidea</taxon>
        <taxon>Nephilidae</taxon>
        <taxon>Trichonephila</taxon>
    </lineage>
</organism>
<sequence>MVMFVGKTRPLPGHSSKGSISVKHNFVLACLHPPRSPTREAVCRSRGKNQVRRLPGVHPEYSTTASGYVVWTGKEEKEKWDDKKEGRN</sequence>
<comment type="caution">
    <text evidence="1">The sequence shown here is derived from an EMBL/GenBank/DDBJ whole genome shotgun (WGS) entry which is preliminary data.</text>
</comment>
<gene>
    <name evidence="1" type="ORF">TNCV_930621</name>
</gene>
<proteinExistence type="predicted"/>
<accession>A0A8X6W351</accession>
<protein>
    <submittedName>
        <fullName evidence="1">Uncharacterized protein</fullName>
    </submittedName>
</protein>
<dbReference type="EMBL" id="BMAU01021378">
    <property type="protein sequence ID" value="GFY26921.1"/>
    <property type="molecule type" value="Genomic_DNA"/>
</dbReference>
<dbReference type="Proteomes" id="UP000887159">
    <property type="component" value="Unassembled WGS sequence"/>
</dbReference>